<keyword evidence="8" id="KW-0175">Coiled coil</keyword>
<dbReference type="GO" id="GO:0005886">
    <property type="term" value="C:plasma membrane"/>
    <property type="evidence" value="ECO:0007669"/>
    <property type="project" value="UniProtKB-SubCell"/>
</dbReference>
<feature type="coiled-coil region" evidence="8">
    <location>
        <begin position="223"/>
        <end position="250"/>
    </location>
</feature>
<keyword evidence="5 9" id="KW-0472">Membrane</keyword>
<evidence type="ECO:0000256" key="9">
    <source>
        <dbReference type="SAM" id="Phobius"/>
    </source>
</evidence>
<comment type="caution">
    <text evidence="10">The sequence shown here is derived from an EMBL/GenBank/DDBJ whole genome shotgun (WGS) entry which is preliminary data.</text>
</comment>
<evidence type="ECO:0000313" key="11">
    <source>
        <dbReference type="Proteomes" id="UP001107558"/>
    </source>
</evidence>
<keyword evidence="4 9" id="KW-1133">Transmembrane helix</keyword>
<gene>
    <name evidence="10" type="ORF">PVAND_016049</name>
</gene>
<dbReference type="Gene3D" id="1.10.287.70">
    <property type="match status" value="1"/>
</dbReference>
<evidence type="ECO:0000256" key="1">
    <source>
        <dbReference type="ARBA" id="ARBA00004651"/>
    </source>
</evidence>
<accession>A0A9J6BEP8</accession>
<keyword evidence="3 9" id="KW-0812">Transmembrane</keyword>
<keyword evidence="2" id="KW-1003">Cell membrane</keyword>
<evidence type="ECO:0000256" key="5">
    <source>
        <dbReference type="ARBA" id="ARBA00023136"/>
    </source>
</evidence>
<dbReference type="InterPro" id="IPR052192">
    <property type="entry name" value="Insect_Ionotropic_Sensory_Rcpt"/>
</dbReference>
<keyword evidence="11" id="KW-1185">Reference proteome</keyword>
<evidence type="ECO:0000313" key="10">
    <source>
        <dbReference type="EMBL" id="KAG5668095.1"/>
    </source>
</evidence>
<evidence type="ECO:0000256" key="6">
    <source>
        <dbReference type="ARBA" id="ARBA00023170"/>
    </source>
</evidence>
<dbReference type="Proteomes" id="UP001107558">
    <property type="component" value="Chromosome 4"/>
</dbReference>
<proteinExistence type="predicted"/>
<feature type="transmembrane region" description="Helical" evidence="9">
    <location>
        <begin position="592"/>
        <end position="617"/>
    </location>
</feature>
<evidence type="ECO:0008006" key="12">
    <source>
        <dbReference type="Google" id="ProtNLM"/>
    </source>
</evidence>
<keyword evidence="6" id="KW-0675">Receptor</keyword>
<dbReference type="PANTHER" id="PTHR42643:SF30">
    <property type="entry name" value="IONOTROPIC RECEPTOR 40A-RELATED"/>
    <property type="match status" value="1"/>
</dbReference>
<sequence>MFTLSSSIDLNSSQDSIKLISKAFKDVIYKFYNNNNIKFDIIIYGSTTNHINDIINEVTKDLSKEISINIQNIENIHKWNCKLNKSAIIFTKTQNNLQNLHQLSFKENDLKFLIYVEEIKTFKELRNIVEVSNKFEFTRQPDLRTYGLFLVNDRNFVILSAAVIYSKKACGKFTIKLLNYLRKKQQKWDKKLENFEHFSDFHGCMLDFLVFYDNGPHWYLKEFKDYENDLKKLQNDVALKNLNYRGLTNEIIQLASKKFNFTVHYTVRCTNTKINRYQITGMKNYHGRFGTLINLQNVLISDDKKMYKMSETLGTTDFYYLVTLNDLYTNYEKLLMPFDFSTWILLTIVLLLTFGVIFISYLCPRKIQKLVFGEGVQNPAYNALGVIFGIGQLRLPHESVNRMILLIFLWFCLIFRTCYQSMLFEFMTSDMRKPLPASINDLKEMNYTIVVIKNDDNDKIYNDEIISNRERPKIIYKTGSEYLAMYKQALDGRLTSKYAFFTTNFIHSFLNKTFQNTLTIMENEKLTKLTAYSIIESYNNLLLSNFNFIIHQLIPSGITNYLVDHAIWLLQRPFDVEIEDSRRILSMRDLEFGFVLWLASLSLPIICFLCEISILFYRKIKRVLEEIFVKIFIFLALKLMMEKNHAKW</sequence>
<keyword evidence="7" id="KW-0325">Glycoprotein</keyword>
<dbReference type="AlphaFoldDB" id="A0A9J6BEP8"/>
<feature type="transmembrane region" description="Helical" evidence="9">
    <location>
        <begin position="343"/>
        <end position="363"/>
    </location>
</feature>
<dbReference type="PANTHER" id="PTHR42643">
    <property type="entry name" value="IONOTROPIC RECEPTOR 20A-RELATED"/>
    <property type="match status" value="1"/>
</dbReference>
<evidence type="ECO:0000256" key="4">
    <source>
        <dbReference type="ARBA" id="ARBA00022989"/>
    </source>
</evidence>
<name>A0A9J6BEP8_POLVA</name>
<dbReference type="EMBL" id="JADBJN010000004">
    <property type="protein sequence ID" value="KAG5668095.1"/>
    <property type="molecule type" value="Genomic_DNA"/>
</dbReference>
<comment type="subcellular location">
    <subcellularLocation>
        <location evidence="1">Cell membrane</location>
        <topology evidence="1">Multi-pass membrane protein</topology>
    </subcellularLocation>
</comment>
<evidence type="ECO:0000256" key="2">
    <source>
        <dbReference type="ARBA" id="ARBA00022475"/>
    </source>
</evidence>
<dbReference type="OrthoDB" id="6614738at2759"/>
<protein>
    <recommendedName>
        <fullName evidence="12">Ionotropic receptor</fullName>
    </recommendedName>
</protein>
<feature type="transmembrane region" description="Helical" evidence="9">
    <location>
        <begin position="403"/>
        <end position="424"/>
    </location>
</feature>
<evidence type="ECO:0000256" key="3">
    <source>
        <dbReference type="ARBA" id="ARBA00022692"/>
    </source>
</evidence>
<evidence type="ECO:0000256" key="7">
    <source>
        <dbReference type="ARBA" id="ARBA00023180"/>
    </source>
</evidence>
<evidence type="ECO:0000256" key="8">
    <source>
        <dbReference type="SAM" id="Coils"/>
    </source>
</evidence>
<reference evidence="10" key="1">
    <citation type="submission" date="2021-03" db="EMBL/GenBank/DDBJ databases">
        <title>Chromosome level genome of the anhydrobiotic midge Polypedilum vanderplanki.</title>
        <authorList>
            <person name="Yoshida Y."/>
            <person name="Kikawada T."/>
            <person name="Gusev O."/>
        </authorList>
    </citation>
    <scope>NUCLEOTIDE SEQUENCE</scope>
    <source>
        <strain evidence="10">NIAS01</strain>
        <tissue evidence="10">Whole body or cell culture</tissue>
    </source>
</reference>
<organism evidence="10 11">
    <name type="scientific">Polypedilum vanderplanki</name>
    <name type="common">Sleeping chironomid midge</name>
    <dbReference type="NCBI Taxonomy" id="319348"/>
    <lineage>
        <taxon>Eukaryota</taxon>
        <taxon>Metazoa</taxon>
        <taxon>Ecdysozoa</taxon>
        <taxon>Arthropoda</taxon>
        <taxon>Hexapoda</taxon>
        <taxon>Insecta</taxon>
        <taxon>Pterygota</taxon>
        <taxon>Neoptera</taxon>
        <taxon>Endopterygota</taxon>
        <taxon>Diptera</taxon>
        <taxon>Nematocera</taxon>
        <taxon>Chironomoidea</taxon>
        <taxon>Chironomidae</taxon>
        <taxon>Chironominae</taxon>
        <taxon>Polypedilum</taxon>
        <taxon>Polypedilum</taxon>
    </lineage>
</organism>